<dbReference type="Proteomes" id="UP000186019">
    <property type="component" value="Unassembled WGS sequence"/>
</dbReference>
<proteinExistence type="inferred from homology"/>
<dbReference type="CDD" id="cd07012">
    <property type="entry name" value="PBP2_Bug_TTT"/>
    <property type="match status" value="1"/>
</dbReference>
<comment type="similarity">
    <text evidence="1">Belongs to the UPF0065 (bug) family.</text>
</comment>
<dbReference type="RefSeq" id="WP_076530097.1">
    <property type="nucleotide sequence ID" value="NZ_FOAC01000001.1"/>
</dbReference>
<dbReference type="Gene3D" id="3.40.190.150">
    <property type="entry name" value="Bordetella uptake gene, domain 1"/>
    <property type="match status" value="1"/>
</dbReference>
<evidence type="ECO:0000313" key="4">
    <source>
        <dbReference type="Proteomes" id="UP000186019"/>
    </source>
</evidence>
<keyword evidence="3" id="KW-0675">Receptor</keyword>
<gene>
    <name evidence="3" type="ORF">SAMN05421666_0134</name>
</gene>
<organism evidence="3 4">
    <name type="scientific">Roseovarius nanhaiticus</name>
    <dbReference type="NCBI Taxonomy" id="573024"/>
    <lineage>
        <taxon>Bacteria</taxon>
        <taxon>Pseudomonadati</taxon>
        <taxon>Pseudomonadota</taxon>
        <taxon>Alphaproteobacteria</taxon>
        <taxon>Rhodobacterales</taxon>
        <taxon>Roseobacteraceae</taxon>
        <taxon>Roseovarius</taxon>
    </lineage>
</organism>
<keyword evidence="4" id="KW-1185">Reference proteome</keyword>
<reference evidence="4" key="1">
    <citation type="submission" date="2017-01" db="EMBL/GenBank/DDBJ databases">
        <authorList>
            <person name="Varghese N."/>
            <person name="Submissions S."/>
        </authorList>
    </citation>
    <scope>NUCLEOTIDE SEQUENCE [LARGE SCALE GENOMIC DNA]</scope>
    <source>
        <strain evidence="4">DSM 29590</strain>
    </source>
</reference>
<dbReference type="InterPro" id="IPR005064">
    <property type="entry name" value="BUG"/>
</dbReference>
<protein>
    <submittedName>
        <fullName evidence="3">Tripartite-type tricarboxylate transporter, receptor component TctC</fullName>
    </submittedName>
</protein>
<feature type="chain" id="PRO_5009941357" evidence="2">
    <location>
        <begin position="25"/>
        <end position="326"/>
    </location>
</feature>
<evidence type="ECO:0000256" key="1">
    <source>
        <dbReference type="ARBA" id="ARBA00006987"/>
    </source>
</evidence>
<dbReference type="InterPro" id="IPR042100">
    <property type="entry name" value="Bug_dom1"/>
</dbReference>
<dbReference type="OrthoDB" id="8970543at2"/>
<keyword evidence="2" id="KW-0732">Signal</keyword>
<accession>A0A1N7ECY7</accession>
<dbReference type="Gene3D" id="3.40.190.10">
    <property type="entry name" value="Periplasmic binding protein-like II"/>
    <property type="match status" value="1"/>
</dbReference>
<dbReference type="STRING" id="573024.SAMN05216208_2000"/>
<feature type="signal peptide" evidence="2">
    <location>
        <begin position="1"/>
        <end position="24"/>
    </location>
</feature>
<dbReference type="PANTHER" id="PTHR42928:SF5">
    <property type="entry name" value="BLR1237 PROTEIN"/>
    <property type="match status" value="1"/>
</dbReference>
<dbReference type="PANTHER" id="PTHR42928">
    <property type="entry name" value="TRICARBOXYLATE-BINDING PROTEIN"/>
    <property type="match status" value="1"/>
</dbReference>
<sequence>MIKLTRRTAALAALAIALPLGAAAQDYPSKDLTHIMPWSAGGGTDTVMRTFMNFAEQTLGVGINTQNITGAQSGIGTLRLMKARPDGYTIGSLTWDSVITVPYYDLVPGYDTAELEYLGSVTVHPTVIAVNADSPYQTLEDFVAAAKEAPGELSISNVGSGGVWHLPALDLADATGIEVNHVPYPDGSGPQREALLSGETDAASLSASAVYAAVQSGQARVLAVMGTERSEFLPDVPTMQELGYDVVWGSFRLIAAPKGIDPAQKEVLEAGFAEVFELPEFQARAEETAMGAVYMNGADTTAYVEASQKKAFALIDNLVEQGILEK</sequence>
<dbReference type="EMBL" id="FTNV01000001">
    <property type="protein sequence ID" value="SIR85940.1"/>
    <property type="molecule type" value="Genomic_DNA"/>
</dbReference>
<evidence type="ECO:0000256" key="2">
    <source>
        <dbReference type="SAM" id="SignalP"/>
    </source>
</evidence>
<evidence type="ECO:0000313" key="3">
    <source>
        <dbReference type="EMBL" id="SIR85940.1"/>
    </source>
</evidence>
<dbReference type="AlphaFoldDB" id="A0A1N7ECY7"/>
<dbReference type="PIRSF" id="PIRSF017082">
    <property type="entry name" value="YflP"/>
    <property type="match status" value="1"/>
</dbReference>
<dbReference type="Pfam" id="PF03401">
    <property type="entry name" value="TctC"/>
    <property type="match status" value="1"/>
</dbReference>
<dbReference type="SUPFAM" id="SSF53850">
    <property type="entry name" value="Periplasmic binding protein-like II"/>
    <property type="match status" value="1"/>
</dbReference>
<name>A0A1N7ECY7_9RHOB</name>